<gene>
    <name evidence="2" type="ORF">DNHGIG_20190</name>
</gene>
<reference evidence="2" key="1">
    <citation type="journal article" date="2023" name="Int. J. Syst. Evol. Microbiol.">
        <title>Collibacillus ludicampi gen. nov., sp. nov., a new soil bacterium of the family Alicyclobacillaceae.</title>
        <authorList>
            <person name="Jojima T."/>
            <person name="Ioku Y."/>
            <person name="Fukuta Y."/>
            <person name="Shirasaka N."/>
            <person name="Matsumura Y."/>
            <person name="Mori M."/>
        </authorList>
    </citation>
    <scope>NUCLEOTIDE SEQUENCE</scope>
    <source>
        <strain evidence="2">TP075</strain>
    </source>
</reference>
<protein>
    <recommendedName>
        <fullName evidence="1">6-hydroxymethylpterin diphosphokinase MptE-like domain-containing protein</fullName>
    </recommendedName>
</protein>
<accession>A0AAV4LFA3</accession>
<organism evidence="2 3">
    <name type="scientific">Collibacillus ludicampi</name>
    <dbReference type="NCBI Taxonomy" id="2771369"/>
    <lineage>
        <taxon>Bacteria</taxon>
        <taxon>Bacillati</taxon>
        <taxon>Bacillota</taxon>
        <taxon>Bacilli</taxon>
        <taxon>Bacillales</taxon>
        <taxon>Alicyclobacillaceae</taxon>
        <taxon>Collibacillus</taxon>
    </lineage>
</organism>
<dbReference type="InterPro" id="IPR002826">
    <property type="entry name" value="MptE-like"/>
</dbReference>
<sequence length="639" mass="73319">MKNTILEQNISCLPDKLRILLPENENNPRSLQVVQGEQGWPVARVQIGTQTIHTNSLIDPWQEASHWADTLDYKDVMVSFIYGCGFGYPLIEYAKRKQPYTETIVFERNIDLFYTMLSRIDIRDLLQNPTFHFVIGDPSQMKTLLSDILTSDFLLRVSKPACFFTWLAHRNEKEAYLKIHEWLWSTLELNITGIGNSVHDTLVGMYNMLDNVESVLRSPRLSSLRDTFKGKPAIIVSNGPSLDKNLELLAQAKGKALILTAESALKPCLKRNIQPDAVCVVERTPSSYEVHFKQAQLPSDLVLVGLHLMDPRIPVEFPGPWIPVFRSYESTSKWINEAVSDGCGLSGGSSSAHLAFEFALWVGANPIIFVGQDLSFGPDYSTHSKLSSYSEEYMAQHVQIIQSQPTFWVKGVDGNLIPTIKIWYEFKTWFEQQIAQYPDRRFIDATEGGAYIEGTELMPLQQAIHLYCQEHLPMNLYDKVKDLVPKDSPHDRRKKYEDLLSRIQWIRNRLHQLTIEADTDIRNCKLVQKACALQVKYAGSLPAFVESLYNHNSHAFRKYGSNEEIVTFTQSIIFAFHKLINDIGEVDTVERLLKVTEIQQKMYEYLKETCLRLIQHFDLADRRIREQMEKEGGTDVKSF</sequence>
<comment type="caution">
    <text evidence="2">The sequence shown here is derived from an EMBL/GenBank/DDBJ whole genome shotgun (WGS) entry which is preliminary data.</text>
</comment>
<dbReference type="PANTHER" id="PTHR41786:SF1">
    <property type="entry name" value="6-HYDROXYMETHYLPTERIN DIPHOSPHOKINASE MPTE-LIKE DOMAIN-CONTAINING PROTEIN"/>
    <property type="match status" value="1"/>
</dbReference>
<name>A0AAV4LFA3_9BACL</name>
<dbReference type="RefSeq" id="WP_282199568.1">
    <property type="nucleotide sequence ID" value="NZ_BOQE01000001.1"/>
</dbReference>
<evidence type="ECO:0000313" key="3">
    <source>
        <dbReference type="Proteomes" id="UP001057291"/>
    </source>
</evidence>
<proteinExistence type="predicted"/>
<evidence type="ECO:0000259" key="1">
    <source>
        <dbReference type="Pfam" id="PF01973"/>
    </source>
</evidence>
<dbReference type="Pfam" id="PF01973">
    <property type="entry name" value="MptE-like"/>
    <property type="match status" value="1"/>
</dbReference>
<dbReference type="EMBL" id="BOQE01000001">
    <property type="protein sequence ID" value="GIM46470.1"/>
    <property type="molecule type" value="Genomic_DNA"/>
</dbReference>
<dbReference type="PANTHER" id="PTHR41786">
    <property type="entry name" value="MOTILITY ACCESSORY FACTOR MAF"/>
    <property type="match status" value="1"/>
</dbReference>
<dbReference type="AlphaFoldDB" id="A0AAV4LFA3"/>
<feature type="domain" description="6-hydroxymethylpterin diphosphokinase MptE-like" evidence="1">
    <location>
        <begin position="207"/>
        <end position="376"/>
    </location>
</feature>
<dbReference type="Proteomes" id="UP001057291">
    <property type="component" value="Unassembled WGS sequence"/>
</dbReference>
<keyword evidence="3" id="KW-1185">Reference proteome</keyword>
<evidence type="ECO:0000313" key="2">
    <source>
        <dbReference type="EMBL" id="GIM46470.1"/>
    </source>
</evidence>